<gene>
    <name evidence="2" type="ORF">QYT958_LOCUS23507</name>
    <name evidence="1" type="ORF">TSG867_LOCUS33437</name>
</gene>
<reference evidence="2" key="1">
    <citation type="submission" date="2021-02" db="EMBL/GenBank/DDBJ databases">
        <authorList>
            <person name="Nowell W R."/>
        </authorList>
    </citation>
    <scope>NUCLEOTIDE SEQUENCE</scope>
</reference>
<organism evidence="2 3">
    <name type="scientific">Rotaria socialis</name>
    <dbReference type="NCBI Taxonomy" id="392032"/>
    <lineage>
        <taxon>Eukaryota</taxon>
        <taxon>Metazoa</taxon>
        <taxon>Spiralia</taxon>
        <taxon>Gnathifera</taxon>
        <taxon>Rotifera</taxon>
        <taxon>Eurotatoria</taxon>
        <taxon>Bdelloidea</taxon>
        <taxon>Philodinida</taxon>
        <taxon>Philodinidae</taxon>
        <taxon>Rotaria</taxon>
    </lineage>
</organism>
<accession>A0A821NVG9</accession>
<name>A0A821NVG9_9BILA</name>
<feature type="non-terminal residue" evidence="2">
    <location>
        <position position="1"/>
    </location>
</feature>
<evidence type="ECO:0000313" key="3">
    <source>
        <dbReference type="Proteomes" id="UP000663848"/>
    </source>
</evidence>
<sequence length="91" mass="10456">ASLNTSPSQSAYFLGHHLQARGLYNMQDNEPIGVFIRKYAPDLILMLCLYEIELGNILTGEIITQIFLKFKRNYSWEFESLTVPKLETVVC</sequence>
<dbReference type="EMBL" id="CAJOBR010004772">
    <property type="protein sequence ID" value="CAF4794894.1"/>
    <property type="molecule type" value="Genomic_DNA"/>
</dbReference>
<dbReference type="Proteomes" id="UP000663862">
    <property type="component" value="Unassembled WGS sequence"/>
</dbReference>
<evidence type="ECO:0000313" key="2">
    <source>
        <dbReference type="EMBL" id="CAF4794894.1"/>
    </source>
</evidence>
<evidence type="ECO:0000313" key="1">
    <source>
        <dbReference type="EMBL" id="CAF4703643.1"/>
    </source>
</evidence>
<protein>
    <submittedName>
        <fullName evidence="2">Uncharacterized protein</fullName>
    </submittedName>
</protein>
<dbReference type="Proteomes" id="UP000663848">
    <property type="component" value="Unassembled WGS sequence"/>
</dbReference>
<dbReference type="EMBL" id="CAJOBQ010010171">
    <property type="protein sequence ID" value="CAF4703643.1"/>
    <property type="molecule type" value="Genomic_DNA"/>
</dbReference>
<dbReference type="AlphaFoldDB" id="A0A821NVG9"/>
<comment type="caution">
    <text evidence="2">The sequence shown here is derived from an EMBL/GenBank/DDBJ whole genome shotgun (WGS) entry which is preliminary data.</text>
</comment>
<proteinExistence type="predicted"/>